<dbReference type="Gene3D" id="6.10.320.10">
    <property type="match status" value="1"/>
</dbReference>
<dbReference type="RefSeq" id="WP_345416408.1">
    <property type="nucleotide sequence ID" value="NZ_BAABGT010000031.1"/>
</dbReference>
<dbReference type="EMBL" id="BAABGT010000031">
    <property type="protein sequence ID" value="GAA4545419.1"/>
    <property type="molecule type" value="Genomic_DNA"/>
</dbReference>
<name>A0ABP8RR87_9PSEU</name>
<gene>
    <name evidence="1" type="ORF">GCM10023175_25180</name>
</gene>
<dbReference type="Proteomes" id="UP001501598">
    <property type="component" value="Unassembled WGS sequence"/>
</dbReference>
<proteinExistence type="predicted"/>
<protein>
    <submittedName>
        <fullName evidence="1">Uncharacterized protein</fullName>
    </submittedName>
</protein>
<dbReference type="InterPro" id="IPR047741">
    <property type="entry name" value="DIP1984-like"/>
</dbReference>
<reference evidence="2" key="1">
    <citation type="journal article" date="2019" name="Int. J. Syst. Evol. Microbiol.">
        <title>The Global Catalogue of Microorganisms (GCM) 10K type strain sequencing project: providing services to taxonomists for standard genome sequencing and annotation.</title>
        <authorList>
            <consortium name="The Broad Institute Genomics Platform"/>
            <consortium name="The Broad Institute Genome Sequencing Center for Infectious Disease"/>
            <person name="Wu L."/>
            <person name="Ma J."/>
        </authorList>
    </citation>
    <scope>NUCLEOTIDE SEQUENCE [LARGE SCALE GENOMIC DNA]</scope>
    <source>
        <strain evidence="2">JCM 17906</strain>
    </source>
</reference>
<evidence type="ECO:0000313" key="1">
    <source>
        <dbReference type="EMBL" id="GAA4545419.1"/>
    </source>
</evidence>
<keyword evidence="2" id="KW-1185">Reference proteome</keyword>
<organism evidence="1 2">
    <name type="scientific">Pseudonocardia xishanensis</name>
    <dbReference type="NCBI Taxonomy" id="630995"/>
    <lineage>
        <taxon>Bacteria</taxon>
        <taxon>Bacillati</taxon>
        <taxon>Actinomycetota</taxon>
        <taxon>Actinomycetes</taxon>
        <taxon>Pseudonocardiales</taxon>
        <taxon>Pseudonocardiaceae</taxon>
        <taxon>Pseudonocardia</taxon>
    </lineage>
</organism>
<evidence type="ECO:0000313" key="2">
    <source>
        <dbReference type="Proteomes" id="UP001501598"/>
    </source>
</evidence>
<comment type="caution">
    <text evidence="1">The sequence shown here is derived from an EMBL/GenBank/DDBJ whole genome shotgun (WGS) entry which is preliminary data.</text>
</comment>
<dbReference type="Pfam" id="PF20935">
    <property type="entry name" value="DUF6847"/>
    <property type="match status" value="1"/>
</dbReference>
<sequence>MLVAAADAAAGAGGFRQLRSELRQVSALPVGELRRRADDVAKELRELDTAVQQANWTVELVD</sequence>
<accession>A0ABP8RR87</accession>